<dbReference type="PROSITE" id="PS51387">
    <property type="entry name" value="FAD_PCMH"/>
    <property type="match status" value="1"/>
</dbReference>
<dbReference type="SUPFAM" id="SSF56194">
    <property type="entry name" value="Uridine diphospho-N-Acetylenolpyruvylglucosamine reductase, MurB, C-terminal domain"/>
    <property type="match status" value="1"/>
</dbReference>
<dbReference type="Gene3D" id="3.30.465.10">
    <property type="match status" value="1"/>
</dbReference>
<evidence type="ECO:0000256" key="5">
    <source>
        <dbReference type="ARBA" id="ARBA00010485"/>
    </source>
</evidence>
<evidence type="ECO:0000313" key="23">
    <source>
        <dbReference type="Proteomes" id="UP001201273"/>
    </source>
</evidence>
<comment type="function">
    <text evidence="2 20">Cell wall formation.</text>
</comment>
<keyword evidence="12 20" id="KW-0521">NADP</keyword>
<keyword evidence="8 20" id="KW-0963">Cytoplasm</keyword>
<dbReference type="EMBL" id="JAIMJA010000004">
    <property type="protein sequence ID" value="MCE2594295.1"/>
    <property type="molecule type" value="Genomic_DNA"/>
</dbReference>
<evidence type="ECO:0000313" key="22">
    <source>
        <dbReference type="EMBL" id="MCE2594295.1"/>
    </source>
</evidence>
<evidence type="ECO:0000256" key="20">
    <source>
        <dbReference type="HAMAP-Rule" id="MF_00037"/>
    </source>
</evidence>
<evidence type="ECO:0000256" key="13">
    <source>
        <dbReference type="ARBA" id="ARBA00022960"/>
    </source>
</evidence>
<dbReference type="EC" id="1.3.1.98" evidence="6 20"/>
<dbReference type="GO" id="GO:0008762">
    <property type="term" value="F:UDP-N-acetylmuramate dehydrogenase activity"/>
    <property type="evidence" value="ECO:0007669"/>
    <property type="project" value="UniProtKB-EC"/>
</dbReference>
<dbReference type="Proteomes" id="UP001201273">
    <property type="component" value="Unassembled WGS sequence"/>
</dbReference>
<comment type="caution">
    <text evidence="22">The sequence shown here is derived from an EMBL/GenBank/DDBJ whole genome shotgun (WGS) entry which is preliminary data.</text>
</comment>
<keyword evidence="10 20" id="KW-0285">Flavoprotein</keyword>
<feature type="domain" description="FAD-binding PCMH-type" evidence="21">
    <location>
        <begin position="17"/>
        <end position="184"/>
    </location>
</feature>
<feature type="active site" description="Proton donor" evidence="20">
    <location>
        <position position="229"/>
    </location>
</feature>
<dbReference type="NCBIfam" id="NF000755">
    <property type="entry name" value="PRK00046.1"/>
    <property type="match status" value="1"/>
</dbReference>
<evidence type="ECO:0000256" key="4">
    <source>
        <dbReference type="ARBA" id="ARBA00004752"/>
    </source>
</evidence>
<gene>
    <name evidence="20 22" type="primary">murB</name>
    <name evidence="22" type="ORF">K6Y31_05635</name>
</gene>
<accession>A0ABS8W728</accession>
<keyword evidence="9 20" id="KW-0132">Cell division</keyword>
<dbReference type="PANTHER" id="PTHR21071">
    <property type="entry name" value="UDP-N-ACETYLENOLPYRUVOYLGLUCOSAMINE REDUCTASE"/>
    <property type="match status" value="1"/>
</dbReference>
<comment type="cofactor">
    <cofactor evidence="1 20">
        <name>FAD</name>
        <dbReference type="ChEBI" id="CHEBI:57692"/>
    </cofactor>
</comment>
<keyword evidence="17 20" id="KW-0961">Cell wall biogenesis/degradation</keyword>
<comment type="subcellular location">
    <subcellularLocation>
        <location evidence="3 20">Cytoplasm</location>
    </subcellularLocation>
</comment>
<comment type="pathway">
    <text evidence="4 20">Cell wall biogenesis; peptidoglycan biosynthesis.</text>
</comment>
<keyword evidence="11 20" id="KW-0274">FAD</keyword>
<dbReference type="InterPro" id="IPR036318">
    <property type="entry name" value="FAD-bd_PCMH-like_sf"/>
</dbReference>
<evidence type="ECO:0000256" key="15">
    <source>
        <dbReference type="ARBA" id="ARBA00023002"/>
    </source>
</evidence>
<keyword evidence="23" id="KW-1185">Reference proteome</keyword>
<dbReference type="HAMAP" id="MF_00037">
    <property type="entry name" value="MurB"/>
    <property type="match status" value="1"/>
</dbReference>
<evidence type="ECO:0000256" key="17">
    <source>
        <dbReference type="ARBA" id="ARBA00023316"/>
    </source>
</evidence>
<reference evidence="22 23" key="1">
    <citation type="journal article" date="2022" name="Environ. Microbiol. Rep.">
        <title>Eco-phylogenetic analyses reveal divergent evolution of vitamin B12 metabolism in the marine bacterial family 'Psychromonadaceae'.</title>
        <authorList>
            <person name="Jin X."/>
            <person name="Yang Y."/>
            <person name="Cao H."/>
            <person name="Gao B."/>
            <person name="Zhao Z."/>
        </authorList>
    </citation>
    <scope>NUCLEOTIDE SEQUENCE [LARGE SCALE GENOMIC DNA]</scope>
    <source>
        <strain evidence="22 23">MKS20</strain>
    </source>
</reference>
<proteinExistence type="inferred from homology"/>
<dbReference type="RefSeq" id="WP_233051852.1">
    <property type="nucleotide sequence ID" value="NZ_JAIMJA010000004.1"/>
</dbReference>
<feature type="active site" evidence="20">
    <location>
        <position position="160"/>
    </location>
</feature>
<keyword evidence="13 20" id="KW-0133">Cell shape</keyword>
<comment type="similarity">
    <text evidence="5 20">Belongs to the MurB family.</text>
</comment>
<evidence type="ECO:0000259" key="21">
    <source>
        <dbReference type="PROSITE" id="PS51387"/>
    </source>
</evidence>
<dbReference type="InterPro" id="IPR036635">
    <property type="entry name" value="MurB_C_sf"/>
</dbReference>
<keyword evidence="14 20" id="KW-0573">Peptidoglycan synthesis</keyword>
<protein>
    <recommendedName>
        <fullName evidence="7 20">UDP-N-acetylenolpyruvoylglucosamine reductase</fullName>
        <ecNumber evidence="6 20">1.3.1.98</ecNumber>
    </recommendedName>
    <alternativeName>
        <fullName evidence="18 20">UDP-N-acetylmuramate dehydrogenase</fullName>
    </alternativeName>
</protein>
<name>A0ABS8W728_9GAMM</name>
<dbReference type="InterPro" id="IPR016169">
    <property type="entry name" value="FAD-bd_PCMH_sub2"/>
</dbReference>
<dbReference type="InterPro" id="IPR011601">
    <property type="entry name" value="MurB_C"/>
</dbReference>
<dbReference type="Pfam" id="PF02873">
    <property type="entry name" value="MurB_C"/>
    <property type="match status" value="1"/>
</dbReference>
<evidence type="ECO:0000256" key="11">
    <source>
        <dbReference type="ARBA" id="ARBA00022827"/>
    </source>
</evidence>
<evidence type="ECO:0000256" key="1">
    <source>
        <dbReference type="ARBA" id="ARBA00001974"/>
    </source>
</evidence>
<evidence type="ECO:0000256" key="2">
    <source>
        <dbReference type="ARBA" id="ARBA00003921"/>
    </source>
</evidence>
<evidence type="ECO:0000256" key="19">
    <source>
        <dbReference type="ARBA" id="ARBA00048914"/>
    </source>
</evidence>
<evidence type="ECO:0000256" key="6">
    <source>
        <dbReference type="ARBA" id="ARBA00012518"/>
    </source>
</evidence>
<dbReference type="NCBIfam" id="TIGR00179">
    <property type="entry name" value="murB"/>
    <property type="match status" value="1"/>
</dbReference>
<evidence type="ECO:0000256" key="8">
    <source>
        <dbReference type="ARBA" id="ARBA00022490"/>
    </source>
</evidence>
<dbReference type="InterPro" id="IPR006094">
    <property type="entry name" value="Oxid_FAD_bind_N"/>
</dbReference>
<evidence type="ECO:0000256" key="18">
    <source>
        <dbReference type="ARBA" id="ARBA00031026"/>
    </source>
</evidence>
<dbReference type="Pfam" id="PF01565">
    <property type="entry name" value="FAD_binding_4"/>
    <property type="match status" value="1"/>
</dbReference>
<evidence type="ECO:0000256" key="7">
    <source>
        <dbReference type="ARBA" id="ARBA00015188"/>
    </source>
</evidence>
<evidence type="ECO:0000256" key="3">
    <source>
        <dbReference type="ARBA" id="ARBA00004496"/>
    </source>
</evidence>
<dbReference type="Gene3D" id="3.90.78.10">
    <property type="entry name" value="UDP-N-acetylenolpyruvoylglucosamine reductase, C-terminal domain"/>
    <property type="match status" value="1"/>
</dbReference>
<dbReference type="InterPro" id="IPR016166">
    <property type="entry name" value="FAD-bd_PCMH"/>
</dbReference>
<evidence type="ECO:0000256" key="10">
    <source>
        <dbReference type="ARBA" id="ARBA00022630"/>
    </source>
</evidence>
<organism evidence="22 23">
    <name type="scientific">Motilimonas cestriensis</name>
    <dbReference type="NCBI Taxonomy" id="2742685"/>
    <lineage>
        <taxon>Bacteria</taxon>
        <taxon>Pseudomonadati</taxon>
        <taxon>Pseudomonadota</taxon>
        <taxon>Gammaproteobacteria</taxon>
        <taxon>Alteromonadales</taxon>
        <taxon>Alteromonadales genera incertae sedis</taxon>
        <taxon>Motilimonas</taxon>
    </lineage>
</organism>
<sequence>MIISQQQSLLDFNSFSLDVKAHTLVTLASESDLADFVYQPDTPYFILAGGSNLLFCEDFNGVLIKPDFKGKAVVDEGDAWLITVGAGENWHDFVTWCLANGYHGLENLALIPGCVGATPVQNIGAYGVEVKDFIDSVKSYRLADGEWQTLSHQACQFAYRDSVFKHQYKNTHLIIEVTFRLPKQWQRTLNYGDLKQLPETASAQQIYDLVCQVRAEKLPDPNTLGNAGSFFKNPEVPAAQAQALAIAYPELPIYETGDENIKKLAAGWLIDQCGLKGRQIGGAQVHQKQALVLVNQGGATPKDVVELAWLVRNQVAERFGVLLEHEVRFIAAQGETTLDDMMLQLERNALAAEQDA</sequence>
<evidence type="ECO:0000256" key="16">
    <source>
        <dbReference type="ARBA" id="ARBA00023306"/>
    </source>
</evidence>
<dbReference type="InterPro" id="IPR016167">
    <property type="entry name" value="FAD-bd_PCMH_sub1"/>
</dbReference>
<comment type="catalytic activity">
    <reaction evidence="19 20">
        <text>UDP-N-acetyl-alpha-D-muramate + NADP(+) = UDP-N-acetyl-3-O-(1-carboxyvinyl)-alpha-D-glucosamine + NADPH + H(+)</text>
        <dbReference type="Rhea" id="RHEA:12248"/>
        <dbReference type="ChEBI" id="CHEBI:15378"/>
        <dbReference type="ChEBI" id="CHEBI:57783"/>
        <dbReference type="ChEBI" id="CHEBI:58349"/>
        <dbReference type="ChEBI" id="CHEBI:68483"/>
        <dbReference type="ChEBI" id="CHEBI:70757"/>
        <dbReference type="EC" id="1.3.1.98"/>
    </reaction>
</comment>
<evidence type="ECO:0000256" key="12">
    <source>
        <dbReference type="ARBA" id="ARBA00022857"/>
    </source>
</evidence>
<feature type="active site" evidence="20">
    <location>
        <position position="326"/>
    </location>
</feature>
<dbReference type="SUPFAM" id="SSF56176">
    <property type="entry name" value="FAD-binding/transporter-associated domain-like"/>
    <property type="match status" value="1"/>
</dbReference>
<keyword evidence="15 20" id="KW-0560">Oxidoreductase</keyword>
<evidence type="ECO:0000256" key="9">
    <source>
        <dbReference type="ARBA" id="ARBA00022618"/>
    </source>
</evidence>
<dbReference type="InterPro" id="IPR003170">
    <property type="entry name" value="MurB"/>
</dbReference>
<keyword evidence="16 20" id="KW-0131">Cell cycle</keyword>
<dbReference type="Gene3D" id="3.30.43.10">
    <property type="entry name" value="Uridine Diphospho-n-acetylenolpyruvylglucosamine Reductase, domain 2"/>
    <property type="match status" value="1"/>
</dbReference>
<evidence type="ECO:0000256" key="14">
    <source>
        <dbReference type="ARBA" id="ARBA00022984"/>
    </source>
</evidence>
<dbReference type="PANTHER" id="PTHR21071:SF4">
    <property type="entry name" value="UDP-N-ACETYLENOLPYRUVOYLGLUCOSAMINE REDUCTASE"/>
    <property type="match status" value="1"/>
</dbReference>